<accession>A0A9P4TNU1</accession>
<protein>
    <submittedName>
        <fullName evidence="4">Uncharacterized protein</fullName>
    </submittedName>
</protein>
<keyword evidence="5" id="KW-1185">Reference proteome</keyword>
<feature type="compositionally biased region" description="Polar residues" evidence="2">
    <location>
        <begin position="908"/>
        <end position="918"/>
    </location>
</feature>
<evidence type="ECO:0000313" key="5">
    <source>
        <dbReference type="Proteomes" id="UP000801428"/>
    </source>
</evidence>
<organism evidence="4 5">
    <name type="scientific">Curvularia kusanoi</name>
    <name type="common">Cochliobolus kusanoi</name>
    <dbReference type="NCBI Taxonomy" id="90978"/>
    <lineage>
        <taxon>Eukaryota</taxon>
        <taxon>Fungi</taxon>
        <taxon>Dikarya</taxon>
        <taxon>Ascomycota</taxon>
        <taxon>Pezizomycotina</taxon>
        <taxon>Dothideomycetes</taxon>
        <taxon>Pleosporomycetidae</taxon>
        <taxon>Pleosporales</taxon>
        <taxon>Pleosporineae</taxon>
        <taxon>Pleosporaceae</taxon>
        <taxon>Curvularia</taxon>
    </lineage>
</organism>
<dbReference type="PANTHER" id="PTHR31495">
    <property type="entry name" value="PEROXYGENASE 3-RELATED"/>
    <property type="match status" value="1"/>
</dbReference>
<feature type="compositionally biased region" description="Basic and acidic residues" evidence="2">
    <location>
        <begin position="885"/>
        <end position="896"/>
    </location>
</feature>
<dbReference type="PANTHER" id="PTHR31495:SF0">
    <property type="entry name" value="BINDING PROTEIN CALEOSIN, PUTATIVE (AFU_ORTHOLOGUE AFUA_5G13750)-RELATED"/>
    <property type="match status" value="1"/>
</dbReference>
<dbReference type="GO" id="GO:0005509">
    <property type="term" value="F:calcium ion binding"/>
    <property type="evidence" value="ECO:0007669"/>
    <property type="project" value="TreeGrafter"/>
</dbReference>
<dbReference type="InterPro" id="IPR000014">
    <property type="entry name" value="PAS"/>
</dbReference>
<dbReference type="Proteomes" id="UP000801428">
    <property type="component" value="Unassembled WGS sequence"/>
</dbReference>
<reference evidence="4" key="1">
    <citation type="submission" date="2019-04" db="EMBL/GenBank/DDBJ databases">
        <title>Sequencing of skin fungus with MAO and IRED activity.</title>
        <authorList>
            <person name="Marsaioli A.J."/>
            <person name="Bonatto J.M.C."/>
            <person name="Reis Junior O."/>
        </authorList>
    </citation>
    <scope>NUCLEOTIDE SEQUENCE</scope>
    <source>
        <strain evidence="4">30M1</strain>
    </source>
</reference>
<dbReference type="CDD" id="cd00130">
    <property type="entry name" value="PAS"/>
    <property type="match status" value="1"/>
</dbReference>
<sequence>MAEKVWYAAGLAAERHDSLTNGDVPNGDFEFTTSDIRSVNQVPITSRQRPWVAPKNSPLKEPGLARANIAATHDKPDGTTDDAWAVRHRHQTVLQQHCEYFDRDRDGILWPSDTFVGFHNLGFGFFLSLLALVIIHINFSYPTSSSWLPDPFFRINLVNIDRTKHGSDSDTYDSQGRFRPQQFEDIFTKYADGADHLTIWTLLEQIKGQRNVSDPIGWGGAMFEWLATYLMLWPEDGKMRKEDIRRVQLLSRVVHDFVHPEELALFASEFTQIALHGVPTRFIYRFRAYDQSYIVLEAQCNIYTDPSPFSGQRSLIINARPYNTRTNFLLDSFLEHKIVHDALERQKIDVESESAEEDDDSKTSIGIVESDTKTIDGVVVGFARPQGFRTHPSQLEPHVQLEFAYFEPQGHLADPIPVVSHGQDMSDVCSDEHELIGDLGIPFSLKTRNGVSKKKKKIVSMAEIVGLAASIVQLGGAGVKLSIELHNFTTSTARADKDVIDLAEDLDTTGSALDHVGSTLRARHMRALASPQAINVAAKIVRRCEIIFAEVQEIINKRRKFDKHGKEVLTLAGKLSWPLKEQKVELLRRRLDSLKLSLSLLLDVLKLAQGERQSDLASEMQQKRETIRVLHRQRETAIQREIDLEAKIKNLELEQVAPSKADQVTSIYAANTLDPNIASQVQQPLVFNVKTTAIKNLSTYEWSSSDSDTATTEDEDDHLTPEELDRCAQQVQRLLHCIENVQNGMSEGRALKRHRKRRISRINYTEDSDISFKTEDPASVKDDVSEHNYELAHDDSMDGRSTSGSHKFNSRDITPATHFSLDGDVKMSEREKRKLQQQKKLFEQMEDEQHKGKRGKRNSAGSTLNTPSIATSKRLGHPEPSPSARHREYSQDKKPDPLLPMLREPQSKDQSGTPWSIDSRSKKSVARRRRESTSSASTKHSVQASPIASPNTVPAVPAESRPVGAVTLSPSTAAIHPAPPSVPFIVESNPYGFNTPAMSLQGFQDDFHRDSIAAAVTPADVPDDHTASLVPEVGMDSNGSDLGVQQHAPALQWMEVRLLSSSKAGGVEPDSGSDTDTNSSASTSLASSILNYEYSNGRRYHSYSSGAYPLPNDEQEQDRLDVGAHNHHHSYDFSNSSDIVFNPAQSLHIRASSDLETSNHSDMPCSAGSLGSFEEINFPMNSPGSENIPNFNQVGGQFGSVTQQYGKASYGPSELDAPWVQMVGNKSDHKVEEGPAGHDKRKIEVGCASASKRRKVLGSRPGLVSGEASVSKEWMSLVEDPSSSTTQAGTRDIVDVLLEQWTVPMSV</sequence>
<dbReference type="InterPro" id="IPR007736">
    <property type="entry name" value="Caleosin-related"/>
</dbReference>
<comment type="caution">
    <text evidence="4">The sequence shown here is derived from an EMBL/GenBank/DDBJ whole genome shotgun (WGS) entry which is preliminary data.</text>
</comment>
<evidence type="ECO:0000256" key="2">
    <source>
        <dbReference type="SAM" id="MobiDB-lite"/>
    </source>
</evidence>
<feature type="compositionally biased region" description="Low complexity" evidence="2">
    <location>
        <begin position="1070"/>
        <end position="1082"/>
    </location>
</feature>
<evidence type="ECO:0000313" key="4">
    <source>
        <dbReference type="EMBL" id="KAF3011037.1"/>
    </source>
</evidence>
<proteinExistence type="inferred from homology"/>
<feature type="compositionally biased region" description="Polar residues" evidence="2">
    <location>
        <begin position="859"/>
        <end position="871"/>
    </location>
</feature>
<evidence type="ECO:0000256" key="3">
    <source>
        <dbReference type="SAM" id="Phobius"/>
    </source>
</evidence>
<keyword evidence="3" id="KW-1133">Transmembrane helix</keyword>
<feature type="compositionally biased region" description="Basic and acidic residues" evidence="2">
    <location>
        <begin position="821"/>
        <end position="850"/>
    </location>
</feature>
<comment type="similarity">
    <text evidence="1">Belongs to the caleosin family.</text>
</comment>
<dbReference type="Pfam" id="PF05042">
    <property type="entry name" value="Caleosin"/>
    <property type="match status" value="1"/>
</dbReference>
<keyword evidence="3" id="KW-0472">Membrane</keyword>
<gene>
    <name evidence="4" type="ORF">E8E13_011004</name>
</gene>
<dbReference type="Gene3D" id="3.30.450.20">
    <property type="entry name" value="PAS domain"/>
    <property type="match status" value="1"/>
</dbReference>
<evidence type="ECO:0000256" key="1">
    <source>
        <dbReference type="ARBA" id="ARBA00006765"/>
    </source>
</evidence>
<feature type="region of interest" description="Disordered" evidence="2">
    <location>
        <begin position="773"/>
        <end position="958"/>
    </location>
</feature>
<feature type="compositionally biased region" description="Polar residues" evidence="2">
    <location>
        <begin position="939"/>
        <end position="952"/>
    </location>
</feature>
<dbReference type="InterPro" id="IPR035965">
    <property type="entry name" value="PAS-like_dom_sf"/>
</dbReference>
<feature type="transmembrane region" description="Helical" evidence="3">
    <location>
        <begin position="121"/>
        <end position="141"/>
    </location>
</feature>
<feature type="compositionally biased region" description="Low complexity" evidence="2">
    <location>
        <begin position="701"/>
        <end position="710"/>
    </location>
</feature>
<feature type="region of interest" description="Disordered" evidence="2">
    <location>
        <begin position="1062"/>
        <end position="1082"/>
    </location>
</feature>
<feature type="region of interest" description="Disordered" evidence="2">
    <location>
        <begin position="700"/>
        <end position="719"/>
    </location>
</feature>
<keyword evidence="3" id="KW-0812">Transmembrane</keyword>
<dbReference type="EMBL" id="SWKU01000001">
    <property type="protein sequence ID" value="KAF3011037.1"/>
    <property type="molecule type" value="Genomic_DNA"/>
</dbReference>
<dbReference type="SUPFAM" id="SSF55785">
    <property type="entry name" value="PYP-like sensor domain (PAS domain)"/>
    <property type="match status" value="1"/>
</dbReference>
<dbReference type="OrthoDB" id="5431013at2759"/>
<feature type="compositionally biased region" description="Basic and acidic residues" evidence="2">
    <location>
        <begin position="773"/>
        <end position="798"/>
    </location>
</feature>
<dbReference type="GO" id="GO:0004497">
    <property type="term" value="F:monooxygenase activity"/>
    <property type="evidence" value="ECO:0007669"/>
    <property type="project" value="TreeGrafter"/>
</dbReference>
<name>A0A9P4TNU1_CURKU</name>